<protein>
    <submittedName>
        <fullName evidence="2">Uncharacterized protein</fullName>
    </submittedName>
</protein>
<keyword evidence="1" id="KW-0732">Signal</keyword>
<evidence type="ECO:0000313" key="3">
    <source>
        <dbReference type="Proteomes" id="UP000323708"/>
    </source>
</evidence>
<feature type="signal peptide" evidence="1">
    <location>
        <begin position="1"/>
        <end position="23"/>
    </location>
</feature>
<proteinExistence type="predicted"/>
<evidence type="ECO:0000256" key="1">
    <source>
        <dbReference type="SAM" id="SignalP"/>
    </source>
</evidence>
<dbReference type="Proteomes" id="UP000323708">
    <property type="component" value="Unassembled WGS sequence"/>
</dbReference>
<dbReference type="EMBL" id="VTUX01000006">
    <property type="protein sequence ID" value="KAA1190099.1"/>
    <property type="molecule type" value="Genomic_DNA"/>
</dbReference>
<accession>A0A5B0WW38</accession>
<gene>
    <name evidence="2" type="ORF">F0M18_13620</name>
</gene>
<keyword evidence="3" id="KW-1185">Reference proteome</keyword>
<dbReference type="AlphaFoldDB" id="A0A5B0WW38"/>
<reference evidence="2 3" key="1">
    <citation type="submission" date="2019-09" db="EMBL/GenBank/DDBJ databases">
        <authorList>
            <person name="Chen X.-Y."/>
        </authorList>
    </citation>
    <scope>NUCLEOTIDE SEQUENCE [LARGE SCALE GENOMIC DNA]</scope>
    <source>
        <strain evidence="2 3">NY5</strain>
    </source>
</reference>
<name>A0A5B0WW38_9GAMM</name>
<organism evidence="2 3">
    <name type="scientific">Pseudohalioglobus sediminis</name>
    <dbReference type="NCBI Taxonomy" id="2606449"/>
    <lineage>
        <taxon>Bacteria</taxon>
        <taxon>Pseudomonadati</taxon>
        <taxon>Pseudomonadota</taxon>
        <taxon>Gammaproteobacteria</taxon>
        <taxon>Cellvibrionales</taxon>
        <taxon>Halieaceae</taxon>
        <taxon>Pseudohalioglobus</taxon>
    </lineage>
</organism>
<sequence>MLHSTRLTQLVFFPCLISLAATAFGQQSEQGSIVLPVKVLNSGYYPYEVEGDSASKSEFERYSLGKGVNLDELSKAGTAFIFSDEIRQSMTCSTDSFSGALNWKTVNDETTSHTATVDKSAAYASASVDSPYFSIAARVNQSLYRNNFEDERRITTTREAIADISCELKYSLLLNCKDGSCLSTDVQNLIARAETEPEVARNNFKLTYGDGFVNQIEFGTLMGSETYYRFVTQGLNEAEERELRASASSLLTSGSYTKIDAKMRETLNQHTSKRQQILTIAGGYSAIQAATAEGTCLEALAKVDVFQQEDVRNTALENVTQNACVKWEESLAEKSARGYIKPLRVHVDSYRSIKHLIPSIEPLLPPLPSATGVEWQMIQNTGSVPSDSKQLHGPLVKYEFFEPGTKYGAEILAVPYPTLYELNIQNDPDSPTARRLDLKFKVPNLASGPLSIIVQRHWREYWLGRNANNNLPPESELELRQSLYSLELQNYDDEIIAKSNDLRLAGAGSFFEKPLRLTLPLDSVDSAQNTYTSSNERDIFIVPTVDYLGAFRIRLPKIRLPIPIVCDEGASSTANNNCTFFVDIDELLESTATTPSDIIASMASSVEDLLSNSEYWDQNASWFRYRMQYGGAGKALGKTASQMGLENARGKFEQEPEKWSKWSIDSRFRCGTNVQPGEIVKFETDSDMHTTFDGDGSPHCNAAWILDCVGPEKFFKYAVDSNKGNFTNYTGYCLDFDF</sequence>
<comment type="caution">
    <text evidence="2">The sequence shown here is derived from an EMBL/GenBank/DDBJ whole genome shotgun (WGS) entry which is preliminary data.</text>
</comment>
<evidence type="ECO:0000313" key="2">
    <source>
        <dbReference type="EMBL" id="KAA1190099.1"/>
    </source>
</evidence>
<feature type="chain" id="PRO_5022779800" evidence="1">
    <location>
        <begin position="24"/>
        <end position="738"/>
    </location>
</feature>
<dbReference type="RefSeq" id="WP_149611998.1">
    <property type="nucleotide sequence ID" value="NZ_VTUX01000006.1"/>
</dbReference>